<dbReference type="AlphaFoldDB" id="A0A7W7LCJ1"/>
<sequence>MAVLPLDDSRDLPDFQALVVFDMKGYSKVPSHQMPAMRDALDNMLATAFAESGLGYEWEQRPYWSDTGDGCVLALPVRRMWRLVDPLPEVLDGVLARYDRERFAATPGIRVRMSVHVGPLPDSYRGDPINDACRLIDSDAARDAVDRARELGSYVALVISDAVFQAVVRAQRTTRLADHDFLPTQAQVGNKYSEAAWVHVPRRSPAALGAPAHASATGADAEHRPGAPEPSAKPAAAPRNAINSVTNFFDSPQGDLSFQQDFRGTGQ</sequence>
<organism evidence="2 3">
    <name type="scientific">Streptomyces netropsis</name>
    <name type="common">Streptoverticillium netropsis</name>
    <dbReference type="NCBI Taxonomy" id="55404"/>
    <lineage>
        <taxon>Bacteria</taxon>
        <taxon>Bacillati</taxon>
        <taxon>Actinomycetota</taxon>
        <taxon>Actinomycetes</taxon>
        <taxon>Kitasatosporales</taxon>
        <taxon>Streptomycetaceae</taxon>
        <taxon>Streptomyces</taxon>
    </lineage>
</organism>
<proteinExistence type="predicted"/>
<dbReference type="RefSeq" id="WP_184734469.1">
    <property type="nucleotide sequence ID" value="NZ_BMRW01000002.1"/>
</dbReference>
<evidence type="ECO:0008006" key="4">
    <source>
        <dbReference type="Google" id="ProtNLM"/>
    </source>
</evidence>
<reference evidence="2 3" key="1">
    <citation type="submission" date="2020-08" db="EMBL/GenBank/DDBJ databases">
        <title>Genomic Encyclopedia of Type Strains, Phase III (KMG-III): the genomes of soil and plant-associated and newly described type strains.</title>
        <authorList>
            <person name="Whitman W."/>
        </authorList>
    </citation>
    <scope>NUCLEOTIDE SEQUENCE [LARGE SCALE GENOMIC DNA]</scope>
    <source>
        <strain evidence="2 3">CECT 3265</strain>
    </source>
</reference>
<dbReference type="EMBL" id="JACHJG010000006">
    <property type="protein sequence ID" value="MBB4887467.1"/>
    <property type="molecule type" value="Genomic_DNA"/>
</dbReference>
<feature type="region of interest" description="Disordered" evidence="1">
    <location>
        <begin position="208"/>
        <end position="267"/>
    </location>
</feature>
<feature type="compositionally biased region" description="Polar residues" evidence="1">
    <location>
        <begin position="241"/>
        <end position="267"/>
    </location>
</feature>
<dbReference type="Proteomes" id="UP000556436">
    <property type="component" value="Unassembled WGS sequence"/>
</dbReference>
<evidence type="ECO:0000313" key="3">
    <source>
        <dbReference type="Proteomes" id="UP000556436"/>
    </source>
</evidence>
<name>A0A7W7LCJ1_STRNE</name>
<comment type="caution">
    <text evidence="2">The sequence shown here is derived from an EMBL/GenBank/DDBJ whole genome shotgun (WGS) entry which is preliminary data.</text>
</comment>
<keyword evidence="3" id="KW-1185">Reference proteome</keyword>
<feature type="compositionally biased region" description="Low complexity" evidence="1">
    <location>
        <begin position="208"/>
        <end position="219"/>
    </location>
</feature>
<accession>A0A7W7LCJ1</accession>
<protein>
    <recommendedName>
        <fullName evidence="4">Guanylate cyclase domain-containing protein</fullName>
    </recommendedName>
</protein>
<gene>
    <name evidence="2" type="ORF">FHS38_003521</name>
</gene>
<feature type="compositionally biased region" description="Low complexity" evidence="1">
    <location>
        <begin position="229"/>
        <end position="238"/>
    </location>
</feature>
<evidence type="ECO:0000313" key="2">
    <source>
        <dbReference type="EMBL" id="MBB4887467.1"/>
    </source>
</evidence>
<evidence type="ECO:0000256" key="1">
    <source>
        <dbReference type="SAM" id="MobiDB-lite"/>
    </source>
</evidence>